<keyword evidence="3" id="KW-1185">Reference proteome</keyword>
<dbReference type="STRING" id="797302.Halru_2305"/>
<dbReference type="KEGG" id="hru:Halru_2305"/>
<proteinExistence type="predicted"/>
<name>L0IBF9_HALRX</name>
<protein>
    <recommendedName>
        <fullName evidence="1">SprT-like domain-containing protein</fullName>
    </recommendedName>
</protein>
<feature type="domain" description="SprT-like" evidence="1">
    <location>
        <begin position="30"/>
        <end position="176"/>
    </location>
</feature>
<dbReference type="Proteomes" id="UP000010846">
    <property type="component" value="Chromosome"/>
</dbReference>
<dbReference type="HOGENOM" id="CLU_120785_0_0_2"/>
<reference evidence="2" key="1">
    <citation type="submission" date="2011-09" db="EMBL/GenBank/DDBJ databases">
        <title>Complete sequence of Halovivax ruber XH-70.</title>
        <authorList>
            <consortium name="US DOE Joint Genome Institute"/>
            <person name="Lucas S."/>
            <person name="Han J."/>
            <person name="Lapidus A."/>
            <person name="Cheng J.-F."/>
            <person name="Goodwin L."/>
            <person name="Pitluck S."/>
            <person name="Peters L."/>
            <person name="Mikhailova N."/>
            <person name="Davenport K."/>
            <person name="Detter J.C."/>
            <person name="Han C."/>
            <person name="Tapia R."/>
            <person name="Land M."/>
            <person name="Hauser L."/>
            <person name="Kyrpides N."/>
            <person name="Ivanova N."/>
            <person name="Pagani I."/>
            <person name="Sproer C."/>
            <person name="Anderson I."/>
            <person name="Woyke T."/>
        </authorList>
    </citation>
    <scope>NUCLEOTIDE SEQUENCE</scope>
    <source>
        <strain evidence="2">XH-70</strain>
    </source>
</reference>
<evidence type="ECO:0000313" key="3">
    <source>
        <dbReference type="Proteomes" id="UP000010846"/>
    </source>
</evidence>
<dbReference type="Pfam" id="PF10263">
    <property type="entry name" value="SprT-like"/>
    <property type="match status" value="1"/>
</dbReference>
<dbReference type="AlphaFoldDB" id="L0IBF9"/>
<dbReference type="SMART" id="SM00731">
    <property type="entry name" value="SprT"/>
    <property type="match status" value="1"/>
</dbReference>
<gene>
    <name evidence="2" type="ordered locus">Halru_2305</name>
</gene>
<evidence type="ECO:0000259" key="1">
    <source>
        <dbReference type="SMART" id="SM00731"/>
    </source>
</evidence>
<sequence>MGIETITESHFEAKFVPRTAPTDEEILAHARVHARSVADDIGVDLDALSWAISARAKRRAGACRWDATSEEATIVLSRRAYDAFDRAAFESIVRHELIHAWEYQRFGDSDHGPRFRKRAQEFDVPVHCESFTEPRYRLRCARTDCDWTLDRHRASKPVKAPGRYHCGRCGGSLRVEHVESGRTWESASGYGGARTALGDDW</sequence>
<organism evidence="2 3">
    <name type="scientific">Halovivax ruber (strain DSM 18193 / JCM 13892 / XH-70)</name>
    <dbReference type="NCBI Taxonomy" id="797302"/>
    <lineage>
        <taxon>Archaea</taxon>
        <taxon>Methanobacteriati</taxon>
        <taxon>Methanobacteriota</taxon>
        <taxon>Stenosarchaea group</taxon>
        <taxon>Halobacteria</taxon>
        <taxon>Halobacteriales</taxon>
        <taxon>Natrialbaceae</taxon>
        <taxon>Halovivax</taxon>
    </lineage>
</organism>
<accession>L0IBF9</accession>
<dbReference type="InterPro" id="IPR006640">
    <property type="entry name" value="SprT-like_domain"/>
</dbReference>
<dbReference type="GO" id="GO:0006950">
    <property type="term" value="P:response to stress"/>
    <property type="evidence" value="ECO:0007669"/>
    <property type="project" value="UniProtKB-ARBA"/>
</dbReference>
<dbReference type="EMBL" id="CP003050">
    <property type="protein sequence ID" value="AGB16890.1"/>
    <property type="molecule type" value="Genomic_DNA"/>
</dbReference>
<evidence type="ECO:0000313" key="2">
    <source>
        <dbReference type="EMBL" id="AGB16890.1"/>
    </source>
</evidence>
<dbReference type="eggNOG" id="arCOG08163">
    <property type="taxonomic scope" value="Archaea"/>
</dbReference>